<dbReference type="EMBL" id="PPPD01000001">
    <property type="protein sequence ID" value="PNY81247.1"/>
    <property type="molecule type" value="Genomic_DNA"/>
</dbReference>
<proteinExistence type="predicted"/>
<evidence type="ECO:0000313" key="3">
    <source>
        <dbReference type="Proteomes" id="UP000236379"/>
    </source>
</evidence>
<dbReference type="Proteomes" id="UP000236379">
    <property type="component" value="Unassembled WGS sequence"/>
</dbReference>
<sequence>MRVVSEPVQVQVRGGTPQALLWRSRRYAVRSVLDEWRAAGRWWLHEAPRDYWLLDTPALTAEVYRTRTQTGFTWMLSRIAD</sequence>
<reference evidence="2 3" key="1">
    <citation type="submission" date="2018-01" db="EMBL/GenBank/DDBJ databases">
        <title>Deinococcus koreensis sp. nov., a radiation-resistant bacterium isolated from river water.</title>
        <authorList>
            <person name="Choi A."/>
        </authorList>
    </citation>
    <scope>NUCLEOTIDE SEQUENCE [LARGE SCALE GENOMIC DNA]</scope>
    <source>
        <strain evidence="2 3">SJW1-2</strain>
    </source>
</reference>
<gene>
    <name evidence="2" type="ORF">CVO96_07490</name>
</gene>
<accession>A0A2K3UXI7</accession>
<name>A0A2K3UXI7_9DEIO</name>
<protein>
    <recommendedName>
        <fullName evidence="1">DUF6504 domain-containing protein</fullName>
    </recommendedName>
</protein>
<keyword evidence="3" id="KW-1185">Reference proteome</keyword>
<dbReference type="AlphaFoldDB" id="A0A2K3UXI7"/>
<comment type="caution">
    <text evidence="2">The sequence shown here is derived from an EMBL/GenBank/DDBJ whole genome shotgun (WGS) entry which is preliminary data.</text>
</comment>
<feature type="domain" description="DUF6504" evidence="1">
    <location>
        <begin position="2"/>
        <end position="73"/>
    </location>
</feature>
<dbReference type="OrthoDB" id="71423at2"/>
<evidence type="ECO:0000259" key="1">
    <source>
        <dbReference type="Pfam" id="PF20114"/>
    </source>
</evidence>
<evidence type="ECO:0000313" key="2">
    <source>
        <dbReference type="EMBL" id="PNY81247.1"/>
    </source>
</evidence>
<dbReference type="InterPro" id="IPR045443">
    <property type="entry name" value="DUF6504"/>
</dbReference>
<organism evidence="2 3">
    <name type="scientific">Deinococcus koreensis</name>
    <dbReference type="NCBI Taxonomy" id="2054903"/>
    <lineage>
        <taxon>Bacteria</taxon>
        <taxon>Thermotogati</taxon>
        <taxon>Deinococcota</taxon>
        <taxon>Deinococci</taxon>
        <taxon>Deinococcales</taxon>
        <taxon>Deinococcaceae</taxon>
        <taxon>Deinococcus</taxon>
    </lineage>
</organism>
<dbReference type="RefSeq" id="WP_103311690.1">
    <property type="nucleotide sequence ID" value="NZ_PPPD01000001.1"/>
</dbReference>
<dbReference type="Pfam" id="PF20114">
    <property type="entry name" value="DUF6504"/>
    <property type="match status" value="1"/>
</dbReference>